<evidence type="ECO:0000259" key="10">
    <source>
        <dbReference type="Pfam" id="PF06974"/>
    </source>
</evidence>
<comment type="similarity">
    <text evidence="5">In the N-terminal section; belongs to the long-chain O-acyltransferase family.</text>
</comment>
<reference evidence="11 12" key="1">
    <citation type="submission" date="2024-08" db="EMBL/GenBank/DDBJ databases">
        <authorList>
            <person name="Cucini C."/>
            <person name="Frati F."/>
        </authorList>
    </citation>
    <scope>NUCLEOTIDE SEQUENCE [LARGE SCALE GENOMIC DNA]</scope>
</reference>
<dbReference type="EMBL" id="CAXLJM020000069">
    <property type="protein sequence ID" value="CAL8125035.1"/>
    <property type="molecule type" value="Genomic_DNA"/>
</dbReference>
<comment type="pathway">
    <text evidence="2">Lipid metabolism.</text>
</comment>
<dbReference type="Pfam" id="PF06974">
    <property type="entry name" value="WS_DGAT_C"/>
    <property type="match status" value="1"/>
</dbReference>
<dbReference type="InterPro" id="IPR004255">
    <property type="entry name" value="O-acyltransferase_WSD1_N"/>
</dbReference>
<evidence type="ECO:0000256" key="5">
    <source>
        <dbReference type="ARBA" id="ARBA00024360"/>
    </source>
</evidence>
<keyword evidence="3" id="KW-0808">Transferase</keyword>
<feature type="domain" description="O-acyltransferase WSD1-like N-terminal" evidence="9">
    <location>
        <begin position="136"/>
        <end position="244"/>
    </location>
</feature>
<feature type="transmembrane region" description="Helical" evidence="8">
    <location>
        <begin position="20"/>
        <end position="41"/>
    </location>
</feature>
<evidence type="ECO:0000256" key="1">
    <source>
        <dbReference type="ARBA" id="ARBA00004771"/>
    </source>
</evidence>
<protein>
    <recommendedName>
        <fullName evidence="13">O-acyltransferase WSD1 C-terminal domain-containing protein</fullName>
    </recommendedName>
</protein>
<gene>
    <name evidence="11" type="ORF">ODALV1_LOCUS20834</name>
</gene>
<evidence type="ECO:0000313" key="12">
    <source>
        <dbReference type="Proteomes" id="UP001642540"/>
    </source>
</evidence>
<evidence type="ECO:0000256" key="4">
    <source>
        <dbReference type="ARBA" id="ARBA00023315"/>
    </source>
</evidence>
<evidence type="ECO:0000259" key="9">
    <source>
        <dbReference type="Pfam" id="PF03007"/>
    </source>
</evidence>
<keyword evidence="8" id="KW-0812">Transmembrane</keyword>
<keyword evidence="8" id="KW-1133">Transmembrane helix</keyword>
<comment type="caution">
    <text evidence="11">The sequence shown here is derived from an EMBL/GenBank/DDBJ whole genome shotgun (WGS) entry which is preliminary data.</text>
</comment>
<evidence type="ECO:0000313" key="11">
    <source>
        <dbReference type="EMBL" id="CAL8125035.1"/>
    </source>
</evidence>
<evidence type="ECO:0000256" key="8">
    <source>
        <dbReference type="SAM" id="Phobius"/>
    </source>
</evidence>
<accession>A0ABP1RBD0</accession>
<dbReference type="InterPro" id="IPR009721">
    <property type="entry name" value="O-acyltransferase_WSD1_C"/>
</dbReference>
<dbReference type="Pfam" id="PF03007">
    <property type="entry name" value="WS_DGAT_cat"/>
    <property type="match status" value="1"/>
</dbReference>
<organism evidence="11 12">
    <name type="scientific">Orchesella dallaii</name>
    <dbReference type="NCBI Taxonomy" id="48710"/>
    <lineage>
        <taxon>Eukaryota</taxon>
        <taxon>Metazoa</taxon>
        <taxon>Ecdysozoa</taxon>
        <taxon>Arthropoda</taxon>
        <taxon>Hexapoda</taxon>
        <taxon>Collembola</taxon>
        <taxon>Entomobryomorpha</taxon>
        <taxon>Entomobryoidea</taxon>
        <taxon>Orchesellidae</taxon>
        <taxon>Orchesellinae</taxon>
        <taxon>Orchesella</taxon>
    </lineage>
</organism>
<dbReference type="PANTHER" id="PTHR31650:SF1">
    <property type="entry name" value="WAX ESTER SYNTHASE_DIACYLGLYCEROL ACYLTRANSFERASE 4-RELATED"/>
    <property type="match status" value="1"/>
</dbReference>
<comment type="pathway">
    <text evidence="1">Glycerolipid metabolism; triacylglycerol biosynthesis.</text>
</comment>
<evidence type="ECO:0000256" key="2">
    <source>
        <dbReference type="ARBA" id="ARBA00005189"/>
    </source>
</evidence>
<feature type="domain" description="O-acyltransferase WSD1 C-terminal" evidence="10">
    <location>
        <begin position="356"/>
        <end position="501"/>
    </location>
</feature>
<proteinExistence type="inferred from homology"/>
<keyword evidence="12" id="KW-1185">Reference proteome</keyword>
<evidence type="ECO:0008006" key="13">
    <source>
        <dbReference type="Google" id="ProtNLM"/>
    </source>
</evidence>
<name>A0ABP1RBD0_9HEXA</name>
<comment type="catalytic activity">
    <reaction evidence="6">
        <text>a long chain fatty alcohol + a fatty acyl-CoA = a long-chain alcohol wax ester + CoA</text>
        <dbReference type="Rhea" id="RHEA:38443"/>
        <dbReference type="ChEBI" id="CHEBI:17135"/>
        <dbReference type="ChEBI" id="CHEBI:57287"/>
        <dbReference type="ChEBI" id="CHEBI:77636"/>
        <dbReference type="ChEBI" id="CHEBI:235323"/>
        <dbReference type="EC" id="2.3.1.75"/>
    </reaction>
</comment>
<dbReference type="Proteomes" id="UP001642540">
    <property type="component" value="Unassembled WGS sequence"/>
</dbReference>
<dbReference type="InterPro" id="IPR045034">
    <property type="entry name" value="O-acyltransferase_WSD1-like"/>
</dbReference>
<evidence type="ECO:0000256" key="7">
    <source>
        <dbReference type="ARBA" id="ARBA00048109"/>
    </source>
</evidence>
<evidence type="ECO:0000256" key="6">
    <source>
        <dbReference type="ARBA" id="ARBA00047604"/>
    </source>
</evidence>
<evidence type="ECO:0000256" key="3">
    <source>
        <dbReference type="ARBA" id="ARBA00022679"/>
    </source>
</evidence>
<keyword evidence="8" id="KW-0472">Membrane</keyword>
<comment type="catalytic activity">
    <reaction evidence="7">
        <text>an acyl-CoA + a 1,2-diacyl-sn-glycerol = a triacyl-sn-glycerol + CoA</text>
        <dbReference type="Rhea" id="RHEA:10868"/>
        <dbReference type="ChEBI" id="CHEBI:17815"/>
        <dbReference type="ChEBI" id="CHEBI:57287"/>
        <dbReference type="ChEBI" id="CHEBI:58342"/>
        <dbReference type="ChEBI" id="CHEBI:64615"/>
        <dbReference type="EC" id="2.3.1.20"/>
    </reaction>
</comment>
<dbReference type="PANTHER" id="PTHR31650">
    <property type="entry name" value="O-ACYLTRANSFERASE (WSD1-LIKE) FAMILY PROTEIN"/>
    <property type="match status" value="1"/>
</dbReference>
<sequence>MLLVLKCAGSAIRIFVEVSYGLLALAALFYIYILTFPFLIFRKLVTRIVQVYNKDVVQVVRDLSALFHRDFDSLEVKPLSSIVACLRMKGHSLSVTQFQEVFHERVILKKEKETNSSLAYPELQQYFTRFFGYSFLKWDRNFDIKNHVNVYTSGDRDQLIITHEELIKIWEDLMIKPFRKDRSPWEIVIVDNYVNGGNNDQLSADWIFFLRIHHGLADGFSFQKIICSFLDTTDYEPNFPARRATKLQTLLMGLKCLIMGPYEFLNKSVRYAEPYHSLHYPFQDLSNEYFVVESDLFPVNAVKQIRSHFKVAFTTVLATMICGGLRKFLLKNSKPFPEAFTISIPFATPERSQNLGNEFYLAPVNVPLHLPKRKERLQDIQLQLKNISQSTFTIMFNRIIGRLGMFPSKVFREITRKCIFSTSYSTIPGPEKILKLKGFPGCEMIEANFAHGMASDSLGLGFSTITFNGNMRMTIFVEKNLVESREFAQQIIECIMDEYLEMRQQSASSHDM</sequence>
<keyword evidence="4" id="KW-0012">Acyltransferase</keyword>